<gene>
    <name evidence="10" type="primary">UBP10_1</name>
    <name evidence="10" type="ORF">GRS66_004357</name>
</gene>
<reference evidence="10 11" key="1">
    <citation type="journal article" date="2019" name="BMC Genomics">
        <title>Chromosome level assembly and comparative genome analysis confirm lager-brewing yeasts originated from a single hybridization.</title>
        <authorList>
            <person name="Salazar A.N."/>
            <person name="Gorter de Vries A.R."/>
            <person name="van den Broek M."/>
            <person name="Brouwers N."/>
            <person name="de la Torre Cortes P."/>
            <person name="Kuijpers N.G.A."/>
            <person name="Daran J.G."/>
            <person name="Abeel T."/>
        </authorList>
    </citation>
    <scope>NUCLEOTIDE SEQUENCE [LARGE SCALE GENOMIC DNA]</scope>
    <source>
        <strain evidence="10 11">CBS 1483</strain>
    </source>
</reference>
<feature type="compositionally biased region" description="Low complexity" evidence="8">
    <location>
        <begin position="116"/>
        <end position="129"/>
    </location>
</feature>
<feature type="region of interest" description="Disordered" evidence="8">
    <location>
        <begin position="729"/>
        <end position="772"/>
    </location>
</feature>
<feature type="region of interest" description="Disordered" evidence="8">
    <location>
        <begin position="506"/>
        <end position="543"/>
    </location>
</feature>
<evidence type="ECO:0000256" key="5">
    <source>
        <dbReference type="ARBA" id="ARBA00022786"/>
    </source>
</evidence>
<feature type="region of interest" description="Disordered" evidence="8">
    <location>
        <begin position="100"/>
        <end position="300"/>
    </location>
</feature>
<dbReference type="PANTHER" id="PTHR24006">
    <property type="entry name" value="UBIQUITIN CARBOXYL-TERMINAL HYDROLASE"/>
    <property type="match status" value="1"/>
</dbReference>
<dbReference type="InterPro" id="IPR018200">
    <property type="entry name" value="USP_CS"/>
</dbReference>
<feature type="compositionally biased region" description="Polar residues" evidence="8">
    <location>
        <begin position="510"/>
        <end position="519"/>
    </location>
</feature>
<sequence>MTTQESIKPLVDRILSNPLQFNAAMISNKSNNNDTSAAPENSSYIVIGKQHNNNSNSTAIAATAESKQIKENNLIDRPNGKKTNTVPKSMAEALLLYTSKNDKDAADTTGAKKSAELSTELSTEPPSSSSEDDKVGKEEEEEGEIFHEARDYVEPRKAILKERDNADKGDGEDIGENLGSPLATIDDSSNENEKEKRKELSTSVSSDDEIEDDEDEDDMDYDSSAMEKELPEEEENDSSSKISEGEKKSLYQDLMENSTVEVNRYEPVNNTKENGNRNPKGEEEEEEEEELKHKSRSITPPITISNLSNFYQFNENINDRGSLNSTRIVKNWGDKFTNLKPRGLLNHGVTCYTNAAVQAMLHIPSIQHYLFDILMGKYDSTISKNSVSYTLAETSKKMWLPVSKNPRKNVSASYINPKHLISRLDDINCMMSEWQQEDSHEYFMSLMSRLQEDSVPKGHKLIESIIYDIFGGLLKQIVTCKSCGSISKTEQPFYDLSLHLKGKKKLDPNSDLSSDSINGTSVTTSTTTSNAATKPSLSSSSSVNLNNGSPFAAASDLSSANRRFSIEKSIKDFFNPELIKVDKEQKGYVCEKCHKTTNAVKHSSILRAPETLLVHLKKFRFNGTSSSKMKQAVSYPMFLDLTEYCESKELPVKYQLLSVVVHEGRSLSSGHYIAHCKQPDGSWATYDDEYINIISERDVLKEPNAYYLLYTRLTPKSVPLPLAKSAMATGNVTSKSKQEQAVNEPNNRPLKINSKKNNRKKWKKNKKRKFTK</sequence>
<feature type="compositionally biased region" description="Basic and acidic residues" evidence="8">
    <location>
        <begin position="191"/>
        <end position="200"/>
    </location>
</feature>
<organism evidence="10 11">
    <name type="scientific">Saccharomyces pastorianus</name>
    <name type="common">Lager yeast</name>
    <name type="synonym">Saccharomyces cerevisiae x Saccharomyces eubayanus</name>
    <dbReference type="NCBI Taxonomy" id="27292"/>
    <lineage>
        <taxon>Eukaryota</taxon>
        <taxon>Fungi</taxon>
        <taxon>Dikarya</taxon>
        <taxon>Ascomycota</taxon>
        <taxon>Saccharomycotina</taxon>
        <taxon>Saccharomycetes</taxon>
        <taxon>Saccharomycetales</taxon>
        <taxon>Saccharomycetaceae</taxon>
        <taxon>Saccharomyces</taxon>
    </lineage>
</organism>
<evidence type="ECO:0000259" key="9">
    <source>
        <dbReference type="PROSITE" id="PS50235"/>
    </source>
</evidence>
<protein>
    <recommendedName>
        <fullName evidence="3">ubiquitinyl hydrolase 1</fullName>
        <ecNumber evidence="3">3.4.19.12</ecNumber>
    </recommendedName>
</protein>
<evidence type="ECO:0000256" key="6">
    <source>
        <dbReference type="ARBA" id="ARBA00022801"/>
    </source>
</evidence>
<keyword evidence="7" id="KW-0788">Thiol protease</keyword>
<keyword evidence="5" id="KW-0833">Ubl conjugation pathway</keyword>
<evidence type="ECO:0000313" key="10">
    <source>
        <dbReference type="EMBL" id="QID81957.1"/>
    </source>
</evidence>
<dbReference type="InterPro" id="IPR028889">
    <property type="entry name" value="USP"/>
</dbReference>
<dbReference type="OrthoDB" id="289038at2759"/>
<keyword evidence="4 10" id="KW-0645">Protease</keyword>
<comment type="catalytic activity">
    <reaction evidence="1">
        <text>Thiol-dependent hydrolysis of ester, thioester, amide, peptide and isopeptide bonds formed by the C-terminal Gly of ubiquitin (a 76-residue protein attached to proteins as an intracellular targeting signal).</text>
        <dbReference type="EC" id="3.4.19.12"/>
    </reaction>
</comment>
<dbReference type="PROSITE" id="PS00973">
    <property type="entry name" value="USP_2"/>
    <property type="match status" value="1"/>
</dbReference>
<feature type="compositionally biased region" description="Basic residues" evidence="8">
    <location>
        <begin position="753"/>
        <end position="772"/>
    </location>
</feature>
<evidence type="ECO:0000256" key="7">
    <source>
        <dbReference type="ARBA" id="ARBA00022807"/>
    </source>
</evidence>
<dbReference type="InterPro" id="IPR001394">
    <property type="entry name" value="Peptidase_C19_UCH"/>
</dbReference>
<keyword evidence="11" id="KW-1185">Reference proteome</keyword>
<dbReference type="GO" id="GO:0005634">
    <property type="term" value="C:nucleus"/>
    <property type="evidence" value="ECO:0007669"/>
    <property type="project" value="TreeGrafter"/>
</dbReference>
<dbReference type="Pfam" id="PF00443">
    <property type="entry name" value="UCH"/>
    <property type="match status" value="1"/>
</dbReference>
<feature type="compositionally biased region" description="Acidic residues" evidence="8">
    <location>
        <begin position="206"/>
        <end position="221"/>
    </location>
</feature>
<dbReference type="GO" id="GO:0016579">
    <property type="term" value="P:protein deubiquitination"/>
    <property type="evidence" value="ECO:0007669"/>
    <property type="project" value="InterPro"/>
</dbReference>
<feature type="domain" description="USP" evidence="9">
    <location>
        <begin position="342"/>
        <end position="713"/>
    </location>
</feature>
<dbReference type="GO" id="GO:0004843">
    <property type="term" value="F:cysteine-type deubiquitinase activity"/>
    <property type="evidence" value="ECO:0007669"/>
    <property type="project" value="UniProtKB-EC"/>
</dbReference>
<dbReference type="PANTHER" id="PTHR24006:SF758">
    <property type="entry name" value="UBIQUITIN CARBOXYL-TERMINAL HYDROLASE 36"/>
    <property type="match status" value="1"/>
</dbReference>
<evidence type="ECO:0000313" key="11">
    <source>
        <dbReference type="Proteomes" id="UP000501346"/>
    </source>
</evidence>
<evidence type="ECO:0000256" key="3">
    <source>
        <dbReference type="ARBA" id="ARBA00012759"/>
    </source>
</evidence>
<keyword evidence="6" id="KW-0378">Hydrolase</keyword>
<dbReference type="PROSITE" id="PS50235">
    <property type="entry name" value="USP_3"/>
    <property type="match status" value="1"/>
</dbReference>
<dbReference type="InterPro" id="IPR038765">
    <property type="entry name" value="Papain-like_cys_pep_sf"/>
</dbReference>
<dbReference type="SUPFAM" id="SSF54001">
    <property type="entry name" value="Cysteine proteinases"/>
    <property type="match status" value="1"/>
</dbReference>
<evidence type="ECO:0000256" key="4">
    <source>
        <dbReference type="ARBA" id="ARBA00022670"/>
    </source>
</evidence>
<feature type="region of interest" description="Disordered" evidence="8">
    <location>
        <begin position="64"/>
        <end position="87"/>
    </location>
</feature>
<evidence type="ECO:0000256" key="1">
    <source>
        <dbReference type="ARBA" id="ARBA00000707"/>
    </source>
</evidence>
<feature type="compositionally biased region" description="Polar residues" evidence="8">
    <location>
        <begin position="729"/>
        <end position="746"/>
    </location>
</feature>
<feature type="compositionally biased region" description="Low complexity" evidence="8">
    <location>
        <begin position="520"/>
        <end position="529"/>
    </location>
</feature>
<evidence type="ECO:0000256" key="2">
    <source>
        <dbReference type="ARBA" id="ARBA00009085"/>
    </source>
</evidence>
<comment type="similarity">
    <text evidence="2">Belongs to the peptidase C19 family.</text>
</comment>
<evidence type="ECO:0000256" key="8">
    <source>
        <dbReference type="SAM" id="MobiDB-lite"/>
    </source>
</evidence>
<name>A0A6C1DZL0_SACPS</name>
<accession>A0A6C1DZL0</accession>
<dbReference type="InterPro" id="IPR050164">
    <property type="entry name" value="Peptidase_C19"/>
</dbReference>
<dbReference type="GO" id="GO:0005829">
    <property type="term" value="C:cytosol"/>
    <property type="evidence" value="ECO:0007669"/>
    <property type="project" value="TreeGrafter"/>
</dbReference>
<dbReference type="EC" id="3.4.19.12" evidence="3"/>
<feature type="compositionally biased region" description="Polar residues" evidence="8">
    <location>
        <begin position="268"/>
        <end position="277"/>
    </location>
</feature>
<dbReference type="GO" id="GO:0006508">
    <property type="term" value="P:proteolysis"/>
    <property type="evidence" value="ECO:0007669"/>
    <property type="project" value="UniProtKB-KW"/>
</dbReference>
<dbReference type="AlphaFoldDB" id="A0A6C1DZL0"/>
<dbReference type="Gene3D" id="3.90.70.10">
    <property type="entry name" value="Cysteine proteinases"/>
    <property type="match status" value="1"/>
</dbReference>
<dbReference type="EMBL" id="CP048995">
    <property type="protein sequence ID" value="QID81957.1"/>
    <property type="molecule type" value="Genomic_DNA"/>
</dbReference>
<proteinExistence type="inferred from homology"/>
<dbReference type="Proteomes" id="UP000501346">
    <property type="component" value="Chromosome ScXIV"/>
</dbReference>
<feature type="compositionally biased region" description="Basic and acidic residues" evidence="8">
    <location>
        <begin position="144"/>
        <end position="171"/>
    </location>
</feature>